<feature type="region of interest" description="Disordered" evidence="1">
    <location>
        <begin position="1"/>
        <end position="46"/>
    </location>
</feature>
<name>A0AAW0SHE9_SCYPA</name>
<evidence type="ECO:0000313" key="3">
    <source>
        <dbReference type="Proteomes" id="UP001487740"/>
    </source>
</evidence>
<evidence type="ECO:0008006" key="4">
    <source>
        <dbReference type="Google" id="ProtNLM"/>
    </source>
</evidence>
<evidence type="ECO:0000313" key="2">
    <source>
        <dbReference type="EMBL" id="KAK8374220.1"/>
    </source>
</evidence>
<reference evidence="2 3" key="1">
    <citation type="submission" date="2023-03" db="EMBL/GenBank/DDBJ databases">
        <title>High-quality genome of Scylla paramamosain provides insights in environmental adaptation.</title>
        <authorList>
            <person name="Zhang L."/>
        </authorList>
    </citation>
    <scope>NUCLEOTIDE SEQUENCE [LARGE SCALE GENOMIC DNA]</scope>
    <source>
        <strain evidence="2">LZ_2023a</strain>
        <tissue evidence="2">Muscle</tissue>
    </source>
</reference>
<comment type="caution">
    <text evidence="2">The sequence shown here is derived from an EMBL/GenBank/DDBJ whole genome shotgun (WGS) entry which is preliminary data.</text>
</comment>
<protein>
    <recommendedName>
        <fullName evidence="4">Peptidase A2 domain-containing protein</fullName>
    </recommendedName>
</protein>
<proteinExistence type="predicted"/>
<dbReference type="Gene3D" id="4.10.60.10">
    <property type="entry name" value="Zinc finger, CCHC-type"/>
    <property type="match status" value="1"/>
</dbReference>
<gene>
    <name evidence="2" type="ORF">O3P69_011974</name>
</gene>
<dbReference type="EMBL" id="JARAKH010000510">
    <property type="protein sequence ID" value="KAK8374220.1"/>
    <property type="molecule type" value="Genomic_DNA"/>
</dbReference>
<dbReference type="Proteomes" id="UP001487740">
    <property type="component" value="Unassembled WGS sequence"/>
</dbReference>
<organism evidence="2 3">
    <name type="scientific">Scylla paramamosain</name>
    <name type="common">Mud crab</name>
    <dbReference type="NCBI Taxonomy" id="85552"/>
    <lineage>
        <taxon>Eukaryota</taxon>
        <taxon>Metazoa</taxon>
        <taxon>Ecdysozoa</taxon>
        <taxon>Arthropoda</taxon>
        <taxon>Crustacea</taxon>
        <taxon>Multicrustacea</taxon>
        <taxon>Malacostraca</taxon>
        <taxon>Eumalacostraca</taxon>
        <taxon>Eucarida</taxon>
        <taxon>Decapoda</taxon>
        <taxon>Pleocyemata</taxon>
        <taxon>Brachyura</taxon>
        <taxon>Eubrachyura</taxon>
        <taxon>Portunoidea</taxon>
        <taxon>Portunidae</taxon>
        <taxon>Portuninae</taxon>
        <taxon>Scylla</taxon>
    </lineage>
</organism>
<accession>A0AAW0SHE9</accession>
<keyword evidence="3" id="KW-1185">Reference proteome</keyword>
<dbReference type="AlphaFoldDB" id="A0AAW0SHE9"/>
<sequence>MMLAQAMPAQHLPSSTYSPDPLVNTQPSRPSLSPCIRRSRGDSASRDSCCYSRYDTCHCSCRYNGHYSRNSTHCHSCYYSRYSSCRHGCHYSRYTTHHHDCNSYHAPDQCPAADGTCNNCGRKGHWARTSSCPAKEVQCRSFKKTGHYDRRCRAKKTDYGQKTSSCRCVTPGPASNAMIPKPVCIYLTHGGSTSHLQMPPDTGADVTVIGQRHLGMLQIPRSRLQPLPPVHTLTADGSEMAPALGCFQAILRLGQRSCVVRIQVHEGVQIPLLSYGQCKELAIISREFPKPIHKFTEITASGSCTRLLSNEKLGDKFEYDLKSSTINSERRVAIKQSCCDLLHEAINQID</sequence>
<evidence type="ECO:0000256" key="1">
    <source>
        <dbReference type="SAM" id="MobiDB-lite"/>
    </source>
</evidence>
<feature type="compositionally biased region" description="Polar residues" evidence="1">
    <location>
        <begin position="12"/>
        <end position="31"/>
    </location>
</feature>